<accession>A0AAW2YZM4</accession>
<sequence length="197" mass="22501">MPFAFCAKVCRDGRIQFLSPCKVPITVEDYKSQMTTIIDNKVFERYTRDPRSALEDATNHMASFGYIHDDLQWRHLALLPYQTENKTWSVVPILIDLASVSTEEKKGAAAAFYKQRIEELVMEIKSIAENNQGDVGGNRKAQEVGETQDAEVEEVKLEEVGETQDAEVEEVQDEEVEETQDAEVRKTRLRKKKSKSK</sequence>
<evidence type="ECO:0000256" key="1">
    <source>
        <dbReference type="SAM" id="MobiDB-lite"/>
    </source>
</evidence>
<feature type="compositionally biased region" description="Basic residues" evidence="1">
    <location>
        <begin position="187"/>
        <end position="197"/>
    </location>
</feature>
<name>A0AAW2YZM4_9EUKA</name>
<gene>
    <name evidence="2" type="ORF">AKO1_015143</name>
</gene>
<dbReference type="Proteomes" id="UP001431209">
    <property type="component" value="Unassembled WGS sequence"/>
</dbReference>
<evidence type="ECO:0000313" key="2">
    <source>
        <dbReference type="EMBL" id="KAL0482061.1"/>
    </source>
</evidence>
<feature type="compositionally biased region" description="Acidic residues" evidence="1">
    <location>
        <begin position="160"/>
        <end position="181"/>
    </location>
</feature>
<feature type="region of interest" description="Disordered" evidence="1">
    <location>
        <begin position="131"/>
        <end position="197"/>
    </location>
</feature>
<evidence type="ECO:0000313" key="3">
    <source>
        <dbReference type="Proteomes" id="UP001431209"/>
    </source>
</evidence>
<keyword evidence="3" id="KW-1185">Reference proteome</keyword>
<dbReference type="EMBL" id="JAOPGA020000812">
    <property type="protein sequence ID" value="KAL0482061.1"/>
    <property type="molecule type" value="Genomic_DNA"/>
</dbReference>
<organism evidence="2 3">
    <name type="scientific">Acrasis kona</name>
    <dbReference type="NCBI Taxonomy" id="1008807"/>
    <lineage>
        <taxon>Eukaryota</taxon>
        <taxon>Discoba</taxon>
        <taxon>Heterolobosea</taxon>
        <taxon>Tetramitia</taxon>
        <taxon>Eutetramitia</taxon>
        <taxon>Acrasidae</taxon>
        <taxon>Acrasis</taxon>
    </lineage>
</organism>
<comment type="caution">
    <text evidence="2">The sequence shown here is derived from an EMBL/GenBank/DDBJ whole genome shotgun (WGS) entry which is preliminary data.</text>
</comment>
<dbReference type="AlphaFoldDB" id="A0AAW2YZM4"/>
<proteinExistence type="predicted"/>
<feature type="non-terminal residue" evidence="2">
    <location>
        <position position="197"/>
    </location>
</feature>
<protein>
    <submittedName>
        <fullName evidence="2">Uncharacterized protein</fullName>
    </submittedName>
</protein>
<reference evidence="2 3" key="1">
    <citation type="submission" date="2024-03" db="EMBL/GenBank/DDBJ databases">
        <title>The Acrasis kona genome and developmental transcriptomes reveal deep origins of eukaryotic multicellular pathways.</title>
        <authorList>
            <person name="Sheikh S."/>
            <person name="Fu C.-J."/>
            <person name="Brown M.W."/>
            <person name="Baldauf S.L."/>
        </authorList>
    </citation>
    <scope>NUCLEOTIDE SEQUENCE [LARGE SCALE GENOMIC DNA]</scope>
    <source>
        <strain evidence="2 3">ATCC MYA-3509</strain>
    </source>
</reference>